<evidence type="ECO:0000313" key="2">
    <source>
        <dbReference type="Proteomes" id="UP000298860"/>
    </source>
</evidence>
<gene>
    <name evidence="1" type="ORF">GTS_54060</name>
</gene>
<protein>
    <submittedName>
        <fullName evidence="1">Uncharacterized protein</fullName>
    </submittedName>
</protein>
<organism evidence="1 2">
    <name type="scientific">Gandjariella thermophila</name>
    <dbReference type="NCBI Taxonomy" id="1931992"/>
    <lineage>
        <taxon>Bacteria</taxon>
        <taxon>Bacillati</taxon>
        <taxon>Actinomycetota</taxon>
        <taxon>Actinomycetes</taxon>
        <taxon>Pseudonocardiales</taxon>
        <taxon>Pseudonocardiaceae</taxon>
        <taxon>Gandjariella</taxon>
    </lineage>
</organism>
<comment type="caution">
    <text evidence="1">The sequence shown here is derived from an EMBL/GenBank/DDBJ whole genome shotgun (WGS) entry which is preliminary data.</text>
</comment>
<proteinExistence type="predicted"/>
<dbReference type="EMBL" id="BJFL01000055">
    <property type="protein sequence ID" value="GDY33773.1"/>
    <property type="molecule type" value="Genomic_DNA"/>
</dbReference>
<evidence type="ECO:0000313" key="1">
    <source>
        <dbReference type="EMBL" id="GDY33773.1"/>
    </source>
</evidence>
<reference evidence="2" key="1">
    <citation type="submission" date="2019-04" db="EMBL/GenBank/DDBJ databases">
        <title>Draft genome sequence of Pseudonocardiaceae bacterium SL3-2-4.</title>
        <authorList>
            <person name="Ningsih F."/>
            <person name="Yokota A."/>
            <person name="Sakai Y."/>
            <person name="Nanatani K."/>
            <person name="Yabe S."/>
            <person name="Oetari A."/>
            <person name="Sjamsuridzal W."/>
        </authorList>
    </citation>
    <scope>NUCLEOTIDE SEQUENCE [LARGE SCALE GENOMIC DNA]</scope>
    <source>
        <strain evidence="2">SL3-2-4</strain>
    </source>
</reference>
<sequence>MLRTRWTFALTLPVSIRLSEGTEMSSSAAASSMLIRACSRSRRSVDATRSRGTIGLNRYSTARLPLVVVTVRTVTDTIRIP</sequence>
<dbReference type="Proteomes" id="UP000298860">
    <property type="component" value="Unassembled WGS sequence"/>
</dbReference>
<dbReference type="AlphaFoldDB" id="A0A4D4JIQ7"/>
<accession>A0A4D4JIQ7</accession>
<name>A0A4D4JIQ7_9PSEU</name>
<keyword evidence="2" id="KW-1185">Reference proteome</keyword>